<organism evidence="1 2">
    <name type="scientific">Caerostris extrusa</name>
    <name type="common">Bark spider</name>
    <name type="synonym">Caerostris bankana</name>
    <dbReference type="NCBI Taxonomy" id="172846"/>
    <lineage>
        <taxon>Eukaryota</taxon>
        <taxon>Metazoa</taxon>
        <taxon>Ecdysozoa</taxon>
        <taxon>Arthropoda</taxon>
        <taxon>Chelicerata</taxon>
        <taxon>Arachnida</taxon>
        <taxon>Araneae</taxon>
        <taxon>Araneomorphae</taxon>
        <taxon>Entelegynae</taxon>
        <taxon>Araneoidea</taxon>
        <taxon>Araneidae</taxon>
        <taxon>Caerostris</taxon>
    </lineage>
</organism>
<reference evidence="1 2" key="1">
    <citation type="submission" date="2021-06" db="EMBL/GenBank/DDBJ databases">
        <title>Caerostris extrusa draft genome.</title>
        <authorList>
            <person name="Kono N."/>
            <person name="Arakawa K."/>
        </authorList>
    </citation>
    <scope>NUCLEOTIDE SEQUENCE [LARGE SCALE GENOMIC DNA]</scope>
</reference>
<evidence type="ECO:0000313" key="1">
    <source>
        <dbReference type="EMBL" id="GIY85190.1"/>
    </source>
</evidence>
<protein>
    <submittedName>
        <fullName evidence="1">Uncharacterized protein</fullName>
    </submittedName>
</protein>
<accession>A0AAV4WTC9</accession>
<sequence>MGYNVEPHLSAITPKVSRARIFASSLSYNDVSAKFPFVCTDTINLINSLTYTSIKKVVLPKARFQTLHLLTIISAGWRKLSTTSLALKPTTAACIKYWNLSTGSISSSLSIYWNWLQNGKQSFKSSPNCLNCNFGNVYFRLELLASVKSEGIFFLL</sequence>
<dbReference type="EMBL" id="BPLR01016623">
    <property type="protein sequence ID" value="GIY85190.1"/>
    <property type="molecule type" value="Genomic_DNA"/>
</dbReference>
<name>A0AAV4WTC9_CAEEX</name>
<comment type="caution">
    <text evidence="1">The sequence shown here is derived from an EMBL/GenBank/DDBJ whole genome shotgun (WGS) entry which is preliminary data.</text>
</comment>
<evidence type="ECO:0000313" key="2">
    <source>
        <dbReference type="Proteomes" id="UP001054945"/>
    </source>
</evidence>
<keyword evidence="2" id="KW-1185">Reference proteome</keyword>
<dbReference type="Proteomes" id="UP001054945">
    <property type="component" value="Unassembled WGS sequence"/>
</dbReference>
<dbReference type="AlphaFoldDB" id="A0AAV4WTC9"/>
<gene>
    <name evidence="1" type="ORF">CEXT_30201</name>
</gene>
<proteinExistence type="predicted"/>